<accession>A0ABV5AYX4</accession>
<feature type="transmembrane region" description="Helical" evidence="1">
    <location>
        <begin position="34"/>
        <end position="51"/>
    </location>
</feature>
<evidence type="ECO:0000313" key="3">
    <source>
        <dbReference type="Proteomes" id="UP001580346"/>
    </source>
</evidence>
<comment type="caution">
    <text evidence="2">The sequence shown here is derived from an EMBL/GenBank/DDBJ whole genome shotgun (WGS) entry which is preliminary data.</text>
</comment>
<protein>
    <submittedName>
        <fullName evidence="2">Uncharacterized protein</fullName>
    </submittedName>
</protein>
<keyword evidence="3" id="KW-1185">Reference proteome</keyword>
<dbReference type="EMBL" id="JBHHMI010000030">
    <property type="protein sequence ID" value="MFB5269405.1"/>
    <property type="molecule type" value="Genomic_DNA"/>
</dbReference>
<name>A0ABV5AYX4_9BACL</name>
<dbReference type="Proteomes" id="UP001580346">
    <property type="component" value="Unassembled WGS sequence"/>
</dbReference>
<sequence>MRRNREVHLAVAIGGGHFYSVPAFGWSLSPFGRFFVSSGLPGMFFCCFLRGKSVFLSDNMAAKDVTAGPLC</sequence>
<keyword evidence="1" id="KW-1133">Transmembrane helix</keyword>
<keyword evidence="1" id="KW-0812">Transmembrane</keyword>
<organism evidence="2 3">
    <name type="scientific">Paenibacillus enshidis</name>
    <dbReference type="NCBI Taxonomy" id="1458439"/>
    <lineage>
        <taxon>Bacteria</taxon>
        <taxon>Bacillati</taxon>
        <taxon>Bacillota</taxon>
        <taxon>Bacilli</taxon>
        <taxon>Bacillales</taxon>
        <taxon>Paenibacillaceae</taxon>
        <taxon>Paenibacillus</taxon>
    </lineage>
</organism>
<gene>
    <name evidence="2" type="ORF">ACE41H_21850</name>
</gene>
<evidence type="ECO:0000313" key="2">
    <source>
        <dbReference type="EMBL" id="MFB5269405.1"/>
    </source>
</evidence>
<proteinExistence type="predicted"/>
<feature type="transmembrane region" description="Helical" evidence="1">
    <location>
        <begin position="7"/>
        <end position="28"/>
    </location>
</feature>
<keyword evidence="1" id="KW-0472">Membrane</keyword>
<evidence type="ECO:0000256" key="1">
    <source>
        <dbReference type="SAM" id="Phobius"/>
    </source>
</evidence>
<reference evidence="2 3" key="1">
    <citation type="submission" date="2024-09" db="EMBL/GenBank/DDBJ databases">
        <title>Paenibacillus zeirhizospherea sp. nov., isolated from surface of the maize (Zea mays) roots in a horticulture field, Hungary.</title>
        <authorList>
            <person name="Marton D."/>
            <person name="Farkas M."/>
            <person name="Bedics A."/>
            <person name="Toth E."/>
            <person name="Tancsics A."/>
            <person name="Boka K."/>
            <person name="Maroti G."/>
            <person name="Kriszt B."/>
            <person name="Cserhati M."/>
        </authorList>
    </citation>
    <scope>NUCLEOTIDE SEQUENCE [LARGE SCALE GENOMIC DNA]</scope>
    <source>
        <strain evidence="2 3">KCTC 33519</strain>
    </source>
</reference>